<dbReference type="InterPro" id="IPR036705">
    <property type="entry name" value="Ribosyl_crysJ1_sf"/>
</dbReference>
<evidence type="ECO:0000256" key="1">
    <source>
        <dbReference type="ARBA" id="ARBA00010702"/>
    </source>
</evidence>
<comment type="caution">
    <text evidence="3">The sequence shown here is derived from an EMBL/GenBank/DDBJ whole genome shotgun (WGS) entry which is preliminary data.</text>
</comment>
<dbReference type="Proteomes" id="UP000235104">
    <property type="component" value="Unassembled WGS sequence"/>
</dbReference>
<organism evidence="3 4">
    <name type="scientific">Corynebacterium hesseae</name>
    <dbReference type="NCBI Taxonomy" id="2913502"/>
    <lineage>
        <taxon>Bacteria</taxon>
        <taxon>Bacillati</taxon>
        <taxon>Actinomycetota</taxon>
        <taxon>Actinomycetes</taxon>
        <taxon>Mycobacteriales</taxon>
        <taxon>Corynebacteriaceae</taxon>
        <taxon>Corynebacterium</taxon>
    </lineage>
</organism>
<dbReference type="InterPro" id="IPR005502">
    <property type="entry name" value="Ribosyl_crysJ1"/>
</dbReference>
<gene>
    <name evidence="3" type="ORF">CYJ44_004700</name>
</gene>
<reference evidence="3" key="1">
    <citation type="submission" date="2017-12" db="EMBL/GenBank/DDBJ databases">
        <authorList>
            <person name="Thomas-White K."/>
            <person name="Wolfe A.J."/>
        </authorList>
    </citation>
    <scope>NUCLEOTIDE SEQUENCE</scope>
    <source>
        <strain evidence="3">UMB0043</strain>
    </source>
</reference>
<dbReference type="PANTHER" id="PTHR16222">
    <property type="entry name" value="ADP-RIBOSYLGLYCOHYDROLASE"/>
    <property type="match status" value="1"/>
</dbReference>
<keyword evidence="4" id="KW-1185">Reference proteome</keyword>
<dbReference type="InterPro" id="IPR050792">
    <property type="entry name" value="ADP-ribosylglycohydrolase"/>
</dbReference>
<dbReference type="PANTHER" id="PTHR16222:SF24">
    <property type="entry name" value="ADP-RIBOSYLHYDROLASE ARH3"/>
    <property type="match status" value="1"/>
</dbReference>
<sequence length="267" mass="29266">MTAGLLREKSMSSLRDCIFGLAVGDALGVPYEFLKRDSFLCTDMIGYGSHDRPAGTFSDDTAMTLATCDSIRATGRINVTDLRKRFEQWAYLGFYTPDRAAFGIGQTTLRALMNRAGQSSERNNGNGSLMRIAPLAYTQATNEQIRNVSAITHAHEISMQACVDFVKILRIVVRGEEPDLSKWLGKPREQIRSTGYVVHTLEASLWCFANTTSYEECVLAAVNLGADADTTAAVAGALAGARYGVESIPTRWMETLRGKDLIETALF</sequence>
<dbReference type="EMBL" id="PKHR02000015">
    <property type="protein sequence ID" value="MEM5985451.1"/>
    <property type="molecule type" value="Genomic_DNA"/>
</dbReference>
<dbReference type="Pfam" id="PF03747">
    <property type="entry name" value="ADP_ribosyl_GH"/>
    <property type="match status" value="2"/>
</dbReference>
<dbReference type="SUPFAM" id="SSF101478">
    <property type="entry name" value="ADP-ribosylglycohydrolase"/>
    <property type="match status" value="1"/>
</dbReference>
<dbReference type="RefSeq" id="WP_257964715.1">
    <property type="nucleotide sequence ID" value="NZ_PKHR02000015.1"/>
</dbReference>
<name>A0ABU9UGW0_9CORY</name>
<comment type="similarity">
    <text evidence="1">Belongs to the ADP-ribosylglycohydrolase family.</text>
</comment>
<evidence type="ECO:0000313" key="4">
    <source>
        <dbReference type="Proteomes" id="UP000235104"/>
    </source>
</evidence>
<dbReference type="Gene3D" id="1.10.4080.10">
    <property type="entry name" value="ADP-ribosylation/Crystallin J1"/>
    <property type="match status" value="1"/>
</dbReference>
<evidence type="ECO:0000313" key="3">
    <source>
        <dbReference type="EMBL" id="MEM5985451.1"/>
    </source>
</evidence>
<proteinExistence type="inferred from homology"/>
<keyword evidence="2" id="KW-0378">Hydrolase</keyword>
<accession>A0ABU9UGW0</accession>
<protein>
    <submittedName>
        <fullName evidence="3">ADP-ribosylglycohydrolase family protein</fullName>
    </submittedName>
</protein>
<evidence type="ECO:0000256" key="2">
    <source>
        <dbReference type="ARBA" id="ARBA00022801"/>
    </source>
</evidence>